<gene>
    <name evidence="2" type="ORF">IAB69_02750</name>
</gene>
<dbReference type="EMBL" id="DVNE01000024">
    <property type="protein sequence ID" value="HIU61549.1"/>
    <property type="molecule type" value="Genomic_DNA"/>
</dbReference>
<reference evidence="2" key="1">
    <citation type="submission" date="2020-10" db="EMBL/GenBank/DDBJ databases">
        <authorList>
            <person name="Gilroy R."/>
        </authorList>
    </citation>
    <scope>NUCLEOTIDE SEQUENCE</scope>
    <source>
        <strain evidence="2">CHK195-12923</strain>
    </source>
</reference>
<organism evidence="2 3">
    <name type="scientific">Candidatus Coproplasma excrementigallinarum</name>
    <dbReference type="NCBI Taxonomy" id="2840747"/>
    <lineage>
        <taxon>Bacteria</taxon>
        <taxon>Bacillati</taxon>
        <taxon>Bacillota</taxon>
        <taxon>Clostridia</taxon>
        <taxon>Eubacteriales</taxon>
        <taxon>Candidatus Coproplasma</taxon>
    </lineage>
</organism>
<dbReference type="Proteomes" id="UP000824110">
    <property type="component" value="Unassembled WGS sequence"/>
</dbReference>
<feature type="region of interest" description="Disordered" evidence="1">
    <location>
        <begin position="34"/>
        <end position="61"/>
    </location>
</feature>
<feature type="compositionally biased region" description="Basic and acidic residues" evidence="1">
    <location>
        <begin position="51"/>
        <end position="61"/>
    </location>
</feature>
<comment type="caution">
    <text evidence="2">The sequence shown here is derived from an EMBL/GenBank/DDBJ whole genome shotgun (WGS) entry which is preliminary data.</text>
</comment>
<name>A0A9D1SIC7_9FIRM</name>
<proteinExistence type="predicted"/>
<accession>A0A9D1SIC7</accession>
<evidence type="ECO:0000313" key="2">
    <source>
        <dbReference type="EMBL" id="HIU61549.1"/>
    </source>
</evidence>
<evidence type="ECO:0000313" key="3">
    <source>
        <dbReference type="Proteomes" id="UP000824110"/>
    </source>
</evidence>
<protein>
    <submittedName>
        <fullName evidence="2">Uncharacterized protein</fullName>
    </submittedName>
</protein>
<sequence>MVIHHDKMAYGKLDSLSDKLSEEKLAAMAKLLSEGADEGKVQEDASVAANKPKDRAEKGRS</sequence>
<reference evidence="2" key="2">
    <citation type="journal article" date="2021" name="PeerJ">
        <title>Extensive microbial diversity within the chicken gut microbiome revealed by metagenomics and culture.</title>
        <authorList>
            <person name="Gilroy R."/>
            <person name="Ravi A."/>
            <person name="Getino M."/>
            <person name="Pursley I."/>
            <person name="Horton D.L."/>
            <person name="Alikhan N.F."/>
            <person name="Baker D."/>
            <person name="Gharbi K."/>
            <person name="Hall N."/>
            <person name="Watson M."/>
            <person name="Adriaenssens E.M."/>
            <person name="Foster-Nyarko E."/>
            <person name="Jarju S."/>
            <person name="Secka A."/>
            <person name="Antonio M."/>
            <person name="Oren A."/>
            <person name="Chaudhuri R.R."/>
            <person name="La Ragione R."/>
            <person name="Hildebrand F."/>
            <person name="Pallen M.J."/>
        </authorList>
    </citation>
    <scope>NUCLEOTIDE SEQUENCE</scope>
    <source>
        <strain evidence="2">CHK195-12923</strain>
    </source>
</reference>
<evidence type="ECO:0000256" key="1">
    <source>
        <dbReference type="SAM" id="MobiDB-lite"/>
    </source>
</evidence>
<dbReference type="AlphaFoldDB" id="A0A9D1SIC7"/>